<dbReference type="Proteomes" id="UP000594261">
    <property type="component" value="Unassembled WGS sequence"/>
</dbReference>
<dbReference type="Pfam" id="PF23598">
    <property type="entry name" value="LRR_14"/>
    <property type="match status" value="1"/>
</dbReference>
<keyword evidence="2" id="KW-0677">Repeat</keyword>
<dbReference type="InParanoid" id="A0A7N2N7L9"/>
<dbReference type="Gene3D" id="3.80.10.10">
    <property type="entry name" value="Ribonuclease Inhibitor"/>
    <property type="match status" value="1"/>
</dbReference>
<accession>A0A7N2N7L9</accession>
<sequence length="633" mass="72034">MIKNMLHGKRILLVLDDVNDLNQLQKLARKRDWFGRGSRIIITTRDKHLLETHLIDQMYEVKALKNEDALHLFCSKAFKNKLVPDEYLKLSKGFLNYVAGHPLALIVLGSFLYKRSAVEWENEFEKLKEQPKLDVIRVLKISYDGLERQDQEIFKDTACFLNHEKEDYVVQILKNHLGRYLGLSNLIDKSLLKISKNNELWMHDLVENMGRDIVRQESLEPGERSRLWLYKDIDHVLKNNTGTKNVKAMDIKGAKDTSIYHEEKDACWRPQGLAPLVTLQGWVLNALSWQGLALLVTLWGWVQRTLSWEGFTSSKKPEGLLRDPNTFLKMYNLKFLRIHSVSLQLDTSHLPNGLSYLECNDYPLKSLHSLPAGLGELRLLRSKLKLLWVGMKIFENLKSINMDGSLELIISPDFNGVPNLEELILARCSNLRRLHPSIGKLKKLKLLDLKGYLELTSLPEKFEMESLVTLNLTHCLKVKKISDTICSLTSLNNLYLSGCSKFDKLPEDLGNIVSLKKLHLSGTTIKELPSSIECLIGLTSLHLRDCKKIDKLPKDLGNVVSLEMLDLSGTAITELPLSIEFLIGLGRLHLDGCPKFVNLPKNLGNLKHLNWLCLQGTAIAVLTSSIECMAALK</sequence>
<feature type="domain" description="Disease resistance R13L4/SHOC-2-like LRR" evidence="6">
    <location>
        <begin position="536"/>
        <end position="615"/>
    </location>
</feature>
<dbReference type="InterPro" id="IPR032675">
    <property type="entry name" value="LRR_dom_sf"/>
</dbReference>
<dbReference type="Gramene" id="QL93p1838_0023:mrna">
    <property type="protein sequence ID" value="QL93p1838_0023:mrna"/>
    <property type="gene ID" value="QL93p1838_0023"/>
</dbReference>
<evidence type="ECO:0000313" key="8">
    <source>
        <dbReference type="Proteomes" id="UP000594261"/>
    </source>
</evidence>
<dbReference type="GO" id="GO:0006952">
    <property type="term" value="P:defense response"/>
    <property type="evidence" value="ECO:0007669"/>
    <property type="project" value="UniProtKB-KW"/>
</dbReference>
<dbReference type="Gene3D" id="3.40.50.300">
    <property type="entry name" value="P-loop containing nucleotide triphosphate hydrolases"/>
    <property type="match status" value="1"/>
</dbReference>
<dbReference type="PANTHER" id="PTHR11017">
    <property type="entry name" value="LEUCINE-RICH REPEAT-CONTAINING PROTEIN"/>
    <property type="match status" value="1"/>
</dbReference>
<dbReference type="Gene3D" id="1.10.8.430">
    <property type="entry name" value="Helical domain of apoptotic protease-activating factors"/>
    <property type="match status" value="1"/>
</dbReference>
<name>A0A7N2N7L9_QUELO</name>
<dbReference type="AlphaFoldDB" id="A0A7N2N7L9"/>
<keyword evidence="1" id="KW-0433">Leucine-rich repeat</keyword>
<dbReference type="InterPro" id="IPR027417">
    <property type="entry name" value="P-loop_NTPase"/>
</dbReference>
<evidence type="ECO:0000259" key="4">
    <source>
        <dbReference type="Pfam" id="PF00931"/>
    </source>
</evidence>
<dbReference type="InterPro" id="IPR002182">
    <property type="entry name" value="NB-ARC"/>
</dbReference>
<dbReference type="GO" id="GO:0051707">
    <property type="term" value="P:response to other organism"/>
    <property type="evidence" value="ECO:0007669"/>
    <property type="project" value="UniProtKB-ARBA"/>
</dbReference>
<dbReference type="EnsemblPlants" id="QL93p1838_0023:mrna">
    <property type="protein sequence ID" value="QL93p1838_0023:mrna"/>
    <property type="gene ID" value="QL93p1838_0023"/>
</dbReference>
<dbReference type="SUPFAM" id="SSF52540">
    <property type="entry name" value="P-loop containing nucleoside triphosphate hydrolases"/>
    <property type="match status" value="1"/>
</dbReference>
<evidence type="ECO:0000256" key="1">
    <source>
        <dbReference type="ARBA" id="ARBA00022614"/>
    </source>
</evidence>
<evidence type="ECO:0000259" key="5">
    <source>
        <dbReference type="Pfam" id="PF23282"/>
    </source>
</evidence>
<dbReference type="GO" id="GO:0043531">
    <property type="term" value="F:ADP binding"/>
    <property type="evidence" value="ECO:0007669"/>
    <property type="project" value="InterPro"/>
</dbReference>
<protein>
    <submittedName>
        <fullName evidence="7">Uncharacterized protein</fullName>
    </submittedName>
</protein>
<evidence type="ECO:0000256" key="3">
    <source>
        <dbReference type="ARBA" id="ARBA00022821"/>
    </source>
</evidence>
<dbReference type="InterPro" id="IPR044974">
    <property type="entry name" value="Disease_R_plants"/>
</dbReference>
<dbReference type="OMA" id="LECNDYP"/>
<organism evidence="7 8">
    <name type="scientific">Quercus lobata</name>
    <name type="common">Valley oak</name>
    <dbReference type="NCBI Taxonomy" id="97700"/>
    <lineage>
        <taxon>Eukaryota</taxon>
        <taxon>Viridiplantae</taxon>
        <taxon>Streptophyta</taxon>
        <taxon>Embryophyta</taxon>
        <taxon>Tracheophyta</taxon>
        <taxon>Spermatophyta</taxon>
        <taxon>Magnoliopsida</taxon>
        <taxon>eudicotyledons</taxon>
        <taxon>Gunneridae</taxon>
        <taxon>Pentapetalae</taxon>
        <taxon>rosids</taxon>
        <taxon>fabids</taxon>
        <taxon>Fagales</taxon>
        <taxon>Fagaceae</taxon>
        <taxon>Quercus</taxon>
    </lineage>
</organism>
<reference evidence="7" key="1">
    <citation type="submission" date="2021-01" db="UniProtKB">
        <authorList>
            <consortium name="EnsemblPlants"/>
        </authorList>
    </citation>
    <scope>IDENTIFICATION</scope>
</reference>
<proteinExistence type="predicted"/>
<dbReference type="InterPro" id="IPR058192">
    <property type="entry name" value="WHD_ROQ1-like"/>
</dbReference>
<dbReference type="Pfam" id="PF23282">
    <property type="entry name" value="WHD_ROQ1"/>
    <property type="match status" value="1"/>
</dbReference>
<feature type="domain" description="NB-ARC" evidence="4">
    <location>
        <begin position="1"/>
        <end position="82"/>
    </location>
</feature>
<dbReference type="PRINTS" id="PR00364">
    <property type="entry name" value="DISEASERSIST"/>
</dbReference>
<keyword evidence="3" id="KW-0611">Plant defense</keyword>
<evidence type="ECO:0000313" key="7">
    <source>
        <dbReference type="EnsemblPlants" id="QL93p1838_0023:mrna"/>
    </source>
</evidence>
<dbReference type="InterPro" id="IPR055414">
    <property type="entry name" value="LRR_R13L4/SHOC2-like"/>
</dbReference>
<dbReference type="Pfam" id="PF00931">
    <property type="entry name" value="NB-ARC"/>
    <property type="match status" value="1"/>
</dbReference>
<dbReference type="PANTHER" id="PTHR11017:SF527">
    <property type="entry name" value="TMV RESISTANCE PROTEIN N-LIKE"/>
    <property type="match status" value="1"/>
</dbReference>
<evidence type="ECO:0000256" key="2">
    <source>
        <dbReference type="ARBA" id="ARBA00022737"/>
    </source>
</evidence>
<dbReference type="SUPFAM" id="SSF52058">
    <property type="entry name" value="L domain-like"/>
    <property type="match status" value="1"/>
</dbReference>
<keyword evidence="8" id="KW-1185">Reference proteome</keyword>
<feature type="domain" description="Disease resistance protein Roq1-like winged-helix" evidence="5">
    <location>
        <begin position="148"/>
        <end position="218"/>
    </location>
</feature>
<evidence type="ECO:0000259" key="6">
    <source>
        <dbReference type="Pfam" id="PF23598"/>
    </source>
</evidence>
<dbReference type="InterPro" id="IPR042197">
    <property type="entry name" value="Apaf_helical"/>
</dbReference>